<name>A0A438J6F5_VITVI</name>
<dbReference type="Proteomes" id="UP000288805">
    <property type="component" value="Unassembled WGS sequence"/>
</dbReference>
<dbReference type="EMBL" id="QGNW01000061">
    <property type="protein sequence ID" value="RVX04486.1"/>
    <property type="molecule type" value="Genomic_DNA"/>
</dbReference>
<proteinExistence type="predicted"/>
<reference evidence="2 3" key="1">
    <citation type="journal article" date="2018" name="PLoS Genet.">
        <title>Population sequencing reveals clonal diversity and ancestral inbreeding in the grapevine cultivar Chardonnay.</title>
        <authorList>
            <person name="Roach M.J."/>
            <person name="Johnson D.L."/>
            <person name="Bohlmann J."/>
            <person name="van Vuuren H.J."/>
            <person name="Jones S.J."/>
            <person name="Pretorius I.S."/>
            <person name="Schmidt S.A."/>
            <person name="Borneman A.R."/>
        </authorList>
    </citation>
    <scope>NUCLEOTIDE SEQUENCE [LARGE SCALE GENOMIC DNA]</scope>
    <source>
        <strain evidence="3">cv. Chardonnay</strain>
        <tissue evidence="2">Leaf</tissue>
    </source>
</reference>
<comment type="caution">
    <text evidence="2">The sequence shown here is derived from an EMBL/GenBank/DDBJ whole genome shotgun (WGS) entry which is preliminary data.</text>
</comment>
<organism evidence="2 3">
    <name type="scientific">Vitis vinifera</name>
    <name type="common">Grape</name>
    <dbReference type="NCBI Taxonomy" id="29760"/>
    <lineage>
        <taxon>Eukaryota</taxon>
        <taxon>Viridiplantae</taxon>
        <taxon>Streptophyta</taxon>
        <taxon>Embryophyta</taxon>
        <taxon>Tracheophyta</taxon>
        <taxon>Spermatophyta</taxon>
        <taxon>Magnoliopsida</taxon>
        <taxon>eudicotyledons</taxon>
        <taxon>Gunneridae</taxon>
        <taxon>Pentapetalae</taxon>
        <taxon>rosids</taxon>
        <taxon>Vitales</taxon>
        <taxon>Vitaceae</taxon>
        <taxon>Viteae</taxon>
        <taxon>Vitis</taxon>
    </lineage>
</organism>
<accession>A0A438J6F5</accession>
<sequence>MSEKRALTKFLRCVEWSDLQEAKQALELMGKWEMIDVCDALELLSPVFESEEVGTVLVCVYI</sequence>
<gene>
    <name evidence="2" type="primary">PI3K1_4</name>
    <name evidence="2" type="ORF">CK203_018585</name>
</gene>
<keyword evidence="2" id="KW-0418">Kinase</keyword>
<dbReference type="InterPro" id="IPR016024">
    <property type="entry name" value="ARM-type_fold"/>
</dbReference>
<dbReference type="PROSITE" id="PS51545">
    <property type="entry name" value="PIK_HELICAL"/>
    <property type="match status" value="1"/>
</dbReference>
<protein>
    <submittedName>
        <fullName evidence="2">Phosphatidylinositol 3-kinase, root isoform</fullName>
    </submittedName>
</protein>
<evidence type="ECO:0000259" key="1">
    <source>
        <dbReference type="PROSITE" id="PS51545"/>
    </source>
</evidence>
<evidence type="ECO:0000313" key="2">
    <source>
        <dbReference type="EMBL" id="RVX04486.1"/>
    </source>
</evidence>
<dbReference type="GO" id="GO:0016301">
    <property type="term" value="F:kinase activity"/>
    <property type="evidence" value="ECO:0007669"/>
    <property type="project" value="UniProtKB-KW"/>
</dbReference>
<dbReference type="InterPro" id="IPR042236">
    <property type="entry name" value="PI3K_accessory_sf"/>
</dbReference>
<feature type="domain" description="PIK helical" evidence="1">
    <location>
        <begin position="1"/>
        <end position="62"/>
    </location>
</feature>
<dbReference type="Gene3D" id="1.25.40.70">
    <property type="entry name" value="Phosphatidylinositol 3-kinase, accessory domain (PIK)"/>
    <property type="match status" value="1"/>
</dbReference>
<dbReference type="AlphaFoldDB" id="A0A438J6F5"/>
<dbReference type="InterPro" id="IPR001263">
    <property type="entry name" value="PI3K_accessory_dom"/>
</dbReference>
<keyword evidence="2" id="KW-0808">Transferase</keyword>
<dbReference type="Pfam" id="PF00613">
    <property type="entry name" value="PI3Ka"/>
    <property type="match status" value="1"/>
</dbReference>
<evidence type="ECO:0000313" key="3">
    <source>
        <dbReference type="Proteomes" id="UP000288805"/>
    </source>
</evidence>
<dbReference type="SUPFAM" id="SSF48371">
    <property type="entry name" value="ARM repeat"/>
    <property type="match status" value="1"/>
</dbReference>